<dbReference type="PANTHER" id="PTHR33349">
    <property type="entry name" value="EMB|CAB62594.1"/>
    <property type="match status" value="1"/>
</dbReference>
<feature type="compositionally biased region" description="Acidic residues" evidence="1">
    <location>
        <begin position="543"/>
        <end position="574"/>
    </location>
</feature>
<feature type="compositionally biased region" description="Basic and acidic residues" evidence="1">
    <location>
        <begin position="185"/>
        <end position="197"/>
    </location>
</feature>
<feature type="compositionally biased region" description="Polar residues" evidence="1">
    <location>
        <begin position="502"/>
        <end position="511"/>
    </location>
</feature>
<proteinExistence type="predicted"/>
<feature type="compositionally biased region" description="Polar residues" evidence="1">
    <location>
        <begin position="394"/>
        <end position="412"/>
    </location>
</feature>
<comment type="caution">
    <text evidence="3">The sequence shown here is derived from an EMBL/GenBank/DDBJ whole genome shotgun (WGS) entry which is preliminary data.</text>
</comment>
<organism evidence="3 4">
    <name type="scientific">Cinchona calisaya</name>
    <dbReference type="NCBI Taxonomy" id="153742"/>
    <lineage>
        <taxon>Eukaryota</taxon>
        <taxon>Viridiplantae</taxon>
        <taxon>Streptophyta</taxon>
        <taxon>Embryophyta</taxon>
        <taxon>Tracheophyta</taxon>
        <taxon>Spermatophyta</taxon>
        <taxon>Magnoliopsida</taxon>
        <taxon>eudicotyledons</taxon>
        <taxon>Gunneridae</taxon>
        <taxon>Pentapetalae</taxon>
        <taxon>asterids</taxon>
        <taxon>lamiids</taxon>
        <taxon>Gentianales</taxon>
        <taxon>Rubiaceae</taxon>
        <taxon>Cinchonoideae</taxon>
        <taxon>Cinchoneae</taxon>
        <taxon>Cinchona</taxon>
    </lineage>
</organism>
<feature type="domain" description="Calmodulin-binding" evidence="2">
    <location>
        <begin position="621"/>
        <end position="735"/>
    </location>
</feature>
<feature type="compositionally biased region" description="Polar residues" evidence="1">
    <location>
        <begin position="1"/>
        <end position="10"/>
    </location>
</feature>
<feature type="region of interest" description="Disordered" evidence="1">
    <location>
        <begin position="502"/>
        <end position="574"/>
    </location>
</feature>
<dbReference type="Proteomes" id="UP001630127">
    <property type="component" value="Unassembled WGS sequence"/>
</dbReference>
<feature type="compositionally biased region" description="Low complexity" evidence="1">
    <location>
        <begin position="525"/>
        <end position="537"/>
    </location>
</feature>
<keyword evidence="4" id="KW-1185">Reference proteome</keyword>
<dbReference type="Pfam" id="PF07839">
    <property type="entry name" value="CaM_binding"/>
    <property type="match status" value="1"/>
</dbReference>
<feature type="region of interest" description="Disordered" evidence="1">
    <location>
        <begin position="1"/>
        <end position="65"/>
    </location>
</feature>
<gene>
    <name evidence="3" type="ORF">ACH5RR_011222</name>
</gene>
<dbReference type="AlphaFoldDB" id="A0ABD3A493"/>
<reference evidence="3 4" key="1">
    <citation type="submission" date="2024-11" db="EMBL/GenBank/DDBJ databases">
        <title>A near-complete genome assembly of Cinchona calisaya.</title>
        <authorList>
            <person name="Lian D.C."/>
            <person name="Zhao X.W."/>
            <person name="Wei L."/>
        </authorList>
    </citation>
    <scope>NUCLEOTIDE SEQUENCE [LARGE SCALE GENOMIC DNA]</scope>
    <source>
        <tissue evidence="3">Nenye</tissue>
    </source>
</reference>
<evidence type="ECO:0000256" key="1">
    <source>
        <dbReference type="SAM" id="MobiDB-lite"/>
    </source>
</evidence>
<evidence type="ECO:0000259" key="2">
    <source>
        <dbReference type="SMART" id="SM01054"/>
    </source>
</evidence>
<feature type="region of interest" description="Disordered" evidence="1">
    <location>
        <begin position="346"/>
        <end position="375"/>
    </location>
</feature>
<dbReference type="SMART" id="SM01054">
    <property type="entry name" value="CaM_binding"/>
    <property type="match status" value="1"/>
</dbReference>
<evidence type="ECO:0000313" key="3">
    <source>
        <dbReference type="EMBL" id="KAL3526566.1"/>
    </source>
</evidence>
<dbReference type="InterPro" id="IPR012417">
    <property type="entry name" value="CaM-bd_dom_pln"/>
</dbReference>
<dbReference type="PANTHER" id="PTHR33349:SF1">
    <property type="entry name" value="EMB|CAB62594.1"/>
    <property type="match status" value="1"/>
</dbReference>
<name>A0ABD3A493_9GENT</name>
<protein>
    <recommendedName>
        <fullName evidence="2">Calmodulin-binding domain-containing protein</fullName>
    </recommendedName>
</protein>
<evidence type="ECO:0000313" key="4">
    <source>
        <dbReference type="Proteomes" id="UP001630127"/>
    </source>
</evidence>
<dbReference type="EMBL" id="JBJUIK010000005">
    <property type="protein sequence ID" value="KAL3526566.1"/>
    <property type="molecule type" value="Genomic_DNA"/>
</dbReference>
<feature type="region of interest" description="Disordered" evidence="1">
    <location>
        <begin position="656"/>
        <end position="682"/>
    </location>
</feature>
<feature type="region of interest" description="Disordered" evidence="1">
    <location>
        <begin position="391"/>
        <end position="417"/>
    </location>
</feature>
<feature type="region of interest" description="Disordered" evidence="1">
    <location>
        <begin position="126"/>
        <end position="223"/>
    </location>
</feature>
<accession>A0ABD3A493</accession>
<sequence>MAEKTINSMVTCKKSESDGSSSGNASIRKPSLPDNEWSILPRSNRTSTDSHHDFNYSRRNSTGKPILQNINQKIVPHYLRASTGSCHDFCKYGRKHAFEKERRPFPNRIIRTPSDKNNPAVTVSLGERKKETVSPDMKSNSLKHGASSGAIDSADPPEKEKHPFLKRIIRTPSDKQSPTVTVSLGKREKVTEPKKMISFDMKSPSQKHRASPGVIESADPPEKERHPFLKRIIRTPSVKQNPAVTVSLREREKVTLLKQMISSDMKYHSSKHGALPDAVDDPPEIIKQEVLLPSKQIEGSQKCDPLSHKKSITEKRMNNFSDKHSPSVRPPLTKQSTLLQTLKSAKKANKDENMSNLLRKCSPSAGSQPSAKKVEKAEKTMNILSQKCFPSLGPQRTVSKSSSFHIPQSTNGRGKIKDDMKASKNVVATKASSKKVVATCIGSLSPKPSISRIVALGAKKNRSLKVVSLLKDQNRKQKAEMENADGEKPSEKTLHVIVTKTKNNVSESTEANDVVPSLAPPFPSPKSLSQPRSLSLLSHEDGGAEEEDEEEEGGGGELEDYDAVDEEEEVEDEIPSACETTGHFISKKNRMANNNTGKVVEGNPRKTLRKGVVFSESKDPTPVKLKFRRGKVVNLQSETNGPRRLRFCRGRVMEENHERRTGTRRRNFKKKGPDGDGNATDPINEKVVLRHQDVQGRKDAQGLFNNVIEETASKLVESRKSKVKALVGAFETVISLQDTKPSPLTVS</sequence>